<evidence type="ECO:0000313" key="7">
    <source>
        <dbReference type="EMBL" id="QPM74656.1"/>
    </source>
</evidence>
<evidence type="ECO:0000256" key="3">
    <source>
        <dbReference type="ARBA" id="ARBA00023134"/>
    </source>
</evidence>
<dbReference type="NCBIfam" id="NF003828">
    <property type="entry name" value="PRK05416.1"/>
    <property type="match status" value="1"/>
</dbReference>
<evidence type="ECO:0000259" key="5">
    <source>
        <dbReference type="Pfam" id="PF03668"/>
    </source>
</evidence>
<dbReference type="AlphaFoldDB" id="A0A7T1F9F4"/>
<dbReference type="InterPro" id="IPR053931">
    <property type="entry name" value="RapZ_C"/>
</dbReference>
<dbReference type="Proteomes" id="UP000594455">
    <property type="component" value="Chromosome"/>
</dbReference>
<keyword evidence="1 4" id="KW-0547">Nucleotide-binding</keyword>
<proteinExistence type="inferred from homology"/>
<dbReference type="Gene3D" id="3.40.50.300">
    <property type="entry name" value="P-loop containing nucleotide triphosphate hydrolases"/>
    <property type="match status" value="1"/>
</dbReference>
<dbReference type="GO" id="GO:0005525">
    <property type="term" value="F:GTP binding"/>
    <property type="evidence" value="ECO:0007669"/>
    <property type="project" value="UniProtKB-UniRule"/>
</dbReference>
<dbReference type="HAMAP" id="MF_00636">
    <property type="entry name" value="RapZ_like"/>
    <property type="match status" value="1"/>
</dbReference>
<name>A0A7T1F9F4_9STAP</name>
<dbReference type="Pfam" id="PF03668">
    <property type="entry name" value="RapZ-like_N"/>
    <property type="match status" value="1"/>
</dbReference>
<dbReference type="PIRSF" id="PIRSF005052">
    <property type="entry name" value="P-loopkin"/>
    <property type="match status" value="1"/>
</dbReference>
<evidence type="ECO:0000259" key="6">
    <source>
        <dbReference type="Pfam" id="PF22740"/>
    </source>
</evidence>
<organism evidence="7 8">
    <name type="scientific">Staphylococcus lloydii</name>
    <dbReference type="NCBI Taxonomy" id="2781774"/>
    <lineage>
        <taxon>Bacteria</taxon>
        <taxon>Bacillati</taxon>
        <taxon>Bacillota</taxon>
        <taxon>Bacilli</taxon>
        <taxon>Bacillales</taxon>
        <taxon>Staphylococcaceae</taxon>
        <taxon>Staphylococcus</taxon>
    </lineage>
</organism>
<keyword evidence="8" id="KW-1185">Reference proteome</keyword>
<dbReference type="InterPro" id="IPR005337">
    <property type="entry name" value="RapZ-like"/>
</dbReference>
<feature type="binding site" evidence="4">
    <location>
        <begin position="69"/>
        <end position="72"/>
    </location>
    <ligand>
        <name>GTP</name>
        <dbReference type="ChEBI" id="CHEBI:37565"/>
    </ligand>
</feature>
<evidence type="ECO:0000256" key="2">
    <source>
        <dbReference type="ARBA" id="ARBA00022840"/>
    </source>
</evidence>
<evidence type="ECO:0000313" key="8">
    <source>
        <dbReference type="Proteomes" id="UP000594455"/>
    </source>
</evidence>
<feature type="domain" description="RapZ C-terminal" evidence="6">
    <location>
        <begin position="176"/>
        <end position="295"/>
    </location>
</feature>
<reference evidence="7 8" key="1">
    <citation type="submission" date="2020-10" db="EMBL/GenBank/DDBJ databases">
        <title>Closed genome sequences of Staphylococcus lloydii sp. nov. and Staphylococcus durrellii sp. nov. Isolated from Captive Fruit Bats (Pteropus livingstonii).</title>
        <authorList>
            <person name="Fountain K."/>
        </authorList>
    </citation>
    <scope>NUCLEOTIDE SEQUENCE [LARGE SCALE GENOMIC DNA]</scope>
    <source>
        <strain evidence="7 8">23_2_7_LY</strain>
    </source>
</reference>
<accession>A0A7T1F9F4</accession>
<evidence type="ECO:0000256" key="4">
    <source>
        <dbReference type="HAMAP-Rule" id="MF_00636"/>
    </source>
</evidence>
<dbReference type="KEGG" id="sllo:ISP08_09950"/>
<keyword evidence="2 4" id="KW-0067">ATP-binding</keyword>
<protein>
    <submittedName>
        <fullName evidence="7">RNase adapter RapZ</fullName>
    </submittedName>
</protein>
<feature type="domain" description="RapZ-like N-terminal" evidence="5">
    <location>
        <begin position="12"/>
        <end position="169"/>
    </location>
</feature>
<dbReference type="GO" id="GO:0005524">
    <property type="term" value="F:ATP binding"/>
    <property type="evidence" value="ECO:0007669"/>
    <property type="project" value="UniProtKB-UniRule"/>
</dbReference>
<dbReference type="RefSeq" id="WP_048792594.1">
    <property type="nucleotide sequence ID" value="NZ_CP064056.1"/>
</dbReference>
<dbReference type="PANTHER" id="PTHR30448:SF0">
    <property type="entry name" value="RNASE ADAPTER PROTEIN RAPZ"/>
    <property type="match status" value="1"/>
</dbReference>
<dbReference type="PANTHER" id="PTHR30448">
    <property type="entry name" value="RNASE ADAPTER PROTEIN RAPZ"/>
    <property type="match status" value="1"/>
</dbReference>
<sequence>MQKSEKESVKSELLLITGMSGAGKSLVIQSLEDIDYFCVDNLPPILLPKFVELMEQGNPSLKKVAIAIDLRGKELFKSFVKEVDEIKSKNDVIVDLIFLEASEERLISRYKETRRAHPLNENGQRSLIESIEEERHLLTEIRSCANYIIDTSYFTSKELKKRINDYFNSRNYEPFSVNVTSFGFKYGIQMDADLVFDVRFLPNPYYVEELRPLTGEDKPVYDYVMKWQETETFYEKLIDLLKYMIPGYKKEGKTQLVIAMGCTGGQHRSVALAKRIGEELRESFDYNVYVHHRDAHIESGEKNGKN</sequence>
<evidence type="ECO:0000256" key="1">
    <source>
        <dbReference type="ARBA" id="ARBA00022741"/>
    </source>
</evidence>
<dbReference type="SUPFAM" id="SSF52540">
    <property type="entry name" value="P-loop containing nucleoside triphosphate hydrolases"/>
    <property type="match status" value="1"/>
</dbReference>
<feature type="binding site" evidence="4">
    <location>
        <begin position="18"/>
        <end position="25"/>
    </location>
    <ligand>
        <name>ATP</name>
        <dbReference type="ChEBI" id="CHEBI:30616"/>
    </ligand>
</feature>
<dbReference type="EMBL" id="CP064056">
    <property type="protein sequence ID" value="QPM74656.1"/>
    <property type="molecule type" value="Genomic_DNA"/>
</dbReference>
<dbReference type="InterPro" id="IPR053930">
    <property type="entry name" value="RapZ-like_N"/>
</dbReference>
<dbReference type="InterPro" id="IPR027417">
    <property type="entry name" value="P-loop_NTPase"/>
</dbReference>
<dbReference type="Pfam" id="PF22740">
    <property type="entry name" value="PapZ_C"/>
    <property type="match status" value="1"/>
</dbReference>
<keyword evidence="3 4" id="KW-0342">GTP-binding</keyword>
<gene>
    <name evidence="7" type="primary">rapZ</name>
    <name evidence="7" type="ORF">ISP08_09950</name>
</gene>